<proteinExistence type="inferred from homology"/>
<dbReference type="OrthoDB" id="9972196at2759"/>
<evidence type="ECO:0000256" key="1">
    <source>
        <dbReference type="ARBA" id="ARBA00005564"/>
    </source>
</evidence>
<dbReference type="PANTHER" id="PTHR30344:SF7">
    <property type="entry name" value="DUF2415 DOMAIN-CONTAINING PROTEIN"/>
    <property type="match status" value="1"/>
</dbReference>
<dbReference type="HOGENOM" id="CLU_038716_1_0_1"/>
<dbReference type="PANTHER" id="PTHR30344">
    <property type="entry name" value="6-PHOSPHOGLUCONOLACTONASE-RELATED"/>
    <property type="match status" value="1"/>
</dbReference>
<dbReference type="InterPro" id="IPR011048">
    <property type="entry name" value="Haem_d1_sf"/>
</dbReference>
<dbReference type="Proteomes" id="UP000016930">
    <property type="component" value="Unassembled WGS sequence"/>
</dbReference>
<dbReference type="InterPro" id="IPR050282">
    <property type="entry name" value="Cycloisomerase_2"/>
</dbReference>
<gene>
    <name evidence="2" type="ORF">CERSUDRAFT_115447</name>
</gene>
<comment type="similarity">
    <text evidence="1">Belongs to the cycloisomerase 2 family.</text>
</comment>
<evidence type="ECO:0000313" key="2">
    <source>
        <dbReference type="EMBL" id="EMD36435.1"/>
    </source>
</evidence>
<dbReference type="GO" id="GO:0017057">
    <property type="term" value="F:6-phosphogluconolactonase activity"/>
    <property type="evidence" value="ECO:0007669"/>
    <property type="project" value="TreeGrafter"/>
</dbReference>
<dbReference type="Pfam" id="PF10282">
    <property type="entry name" value="Lactonase"/>
    <property type="match status" value="1"/>
</dbReference>
<sequence length="386" mass="41379">MLLAVQYSNNESWCIRGNGVQACYCRPRPRPVMVNFTILAGGYTSFVASYLFNSDTNALSLLNTSPTGDNPSWIALHPTNKSILYAVNENSPGSLQTFVIGDEGALDGPFDTIYSDGDAPAFATPLSGLKLGQVAVMDYNTGTGVIVPTTPDALHFGTGNQITFPAPVSHPHMALQHGLEEVFVPDLGADKVWRLIQDGAPGDWNIQGQIDQPTGSGPRHAAIRGETLYVLHELASTLTQQNIPLAPNGTTGPLIANFSIIPPDPPVGADFAAGEILLTEASPNFPAPYIYVSNRNTGVQDPKGDAIVIFQVEPELKLLKYVYTGLDQIRGMQIGGPEDEFLIAGGVNGTAGVVMFKRANGGRDLEFLVRNEELPTRTSFVWLPTD</sequence>
<reference evidence="2 3" key="1">
    <citation type="journal article" date="2012" name="Proc. Natl. Acad. Sci. U.S.A.">
        <title>Comparative genomics of Ceriporiopsis subvermispora and Phanerochaete chrysosporium provide insight into selective ligninolysis.</title>
        <authorList>
            <person name="Fernandez-Fueyo E."/>
            <person name="Ruiz-Duenas F.J."/>
            <person name="Ferreira P."/>
            <person name="Floudas D."/>
            <person name="Hibbett D.S."/>
            <person name="Canessa P."/>
            <person name="Larrondo L.F."/>
            <person name="James T.Y."/>
            <person name="Seelenfreund D."/>
            <person name="Lobos S."/>
            <person name="Polanco R."/>
            <person name="Tello M."/>
            <person name="Honda Y."/>
            <person name="Watanabe T."/>
            <person name="Watanabe T."/>
            <person name="Ryu J.S."/>
            <person name="Kubicek C.P."/>
            <person name="Schmoll M."/>
            <person name="Gaskell J."/>
            <person name="Hammel K.E."/>
            <person name="St John F.J."/>
            <person name="Vanden Wymelenberg A."/>
            <person name="Sabat G."/>
            <person name="Splinter BonDurant S."/>
            <person name="Syed K."/>
            <person name="Yadav J.S."/>
            <person name="Doddapaneni H."/>
            <person name="Subramanian V."/>
            <person name="Lavin J.L."/>
            <person name="Oguiza J.A."/>
            <person name="Perez G."/>
            <person name="Pisabarro A.G."/>
            <person name="Ramirez L."/>
            <person name="Santoyo F."/>
            <person name="Master E."/>
            <person name="Coutinho P.M."/>
            <person name="Henrissat B."/>
            <person name="Lombard V."/>
            <person name="Magnuson J.K."/>
            <person name="Kuees U."/>
            <person name="Hori C."/>
            <person name="Igarashi K."/>
            <person name="Samejima M."/>
            <person name="Held B.W."/>
            <person name="Barry K.W."/>
            <person name="LaButti K.M."/>
            <person name="Lapidus A."/>
            <person name="Lindquist E.A."/>
            <person name="Lucas S.M."/>
            <person name="Riley R."/>
            <person name="Salamov A.A."/>
            <person name="Hoffmeister D."/>
            <person name="Schwenk D."/>
            <person name="Hadar Y."/>
            <person name="Yarden O."/>
            <person name="de Vries R.P."/>
            <person name="Wiebenga A."/>
            <person name="Stenlid J."/>
            <person name="Eastwood D."/>
            <person name="Grigoriev I.V."/>
            <person name="Berka R.M."/>
            <person name="Blanchette R.A."/>
            <person name="Kersten P."/>
            <person name="Martinez A.T."/>
            <person name="Vicuna R."/>
            <person name="Cullen D."/>
        </authorList>
    </citation>
    <scope>NUCLEOTIDE SEQUENCE [LARGE SCALE GENOMIC DNA]</scope>
    <source>
        <strain evidence="2 3">B</strain>
    </source>
</reference>
<dbReference type="SUPFAM" id="SSF51004">
    <property type="entry name" value="C-terminal (heme d1) domain of cytochrome cd1-nitrite reductase"/>
    <property type="match status" value="1"/>
</dbReference>
<name>M2QWE6_CERS8</name>
<dbReference type="InterPro" id="IPR019405">
    <property type="entry name" value="Lactonase_7-beta_prop"/>
</dbReference>
<dbReference type="AlphaFoldDB" id="M2QWE6"/>
<keyword evidence="3" id="KW-1185">Reference proteome</keyword>
<evidence type="ECO:0000313" key="3">
    <source>
        <dbReference type="Proteomes" id="UP000016930"/>
    </source>
</evidence>
<dbReference type="InterPro" id="IPR015943">
    <property type="entry name" value="WD40/YVTN_repeat-like_dom_sf"/>
</dbReference>
<dbReference type="STRING" id="914234.M2QWE6"/>
<protein>
    <recommendedName>
        <fullName evidence="4">Isomerase YbhE</fullName>
    </recommendedName>
</protein>
<dbReference type="Gene3D" id="2.130.10.10">
    <property type="entry name" value="YVTN repeat-like/Quinoprotein amine dehydrogenase"/>
    <property type="match status" value="1"/>
</dbReference>
<accession>M2QWE6</accession>
<dbReference type="EMBL" id="KB445798">
    <property type="protein sequence ID" value="EMD36435.1"/>
    <property type="molecule type" value="Genomic_DNA"/>
</dbReference>
<evidence type="ECO:0008006" key="4">
    <source>
        <dbReference type="Google" id="ProtNLM"/>
    </source>
</evidence>
<organism evidence="2 3">
    <name type="scientific">Ceriporiopsis subvermispora (strain B)</name>
    <name type="common">White-rot fungus</name>
    <name type="synonym">Gelatoporia subvermispora</name>
    <dbReference type="NCBI Taxonomy" id="914234"/>
    <lineage>
        <taxon>Eukaryota</taxon>
        <taxon>Fungi</taxon>
        <taxon>Dikarya</taxon>
        <taxon>Basidiomycota</taxon>
        <taxon>Agaricomycotina</taxon>
        <taxon>Agaricomycetes</taxon>
        <taxon>Polyporales</taxon>
        <taxon>Gelatoporiaceae</taxon>
        <taxon>Gelatoporia</taxon>
    </lineage>
</organism>